<dbReference type="InterPro" id="IPR002355">
    <property type="entry name" value="Cu_oxidase_Cu_BS"/>
</dbReference>
<accession>A0ABQ6END9</accession>
<feature type="chain" id="PRO_5046182806" description="Multicopper oxidase CueO" evidence="10">
    <location>
        <begin position="29"/>
        <end position="543"/>
    </location>
</feature>
<dbReference type="EMBL" id="BSPV01000004">
    <property type="protein sequence ID" value="GLT14344.1"/>
    <property type="molecule type" value="Genomic_DNA"/>
</dbReference>
<evidence type="ECO:0000256" key="9">
    <source>
        <dbReference type="ARBA" id="ARBA00048092"/>
    </source>
</evidence>
<evidence type="ECO:0000256" key="10">
    <source>
        <dbReference type="SAM" id="SignalP"/>
    </source>
</evidence>
<dbReference type="InterPro" id="IPR006311">
    <property type="entry name" value="TAT_signal"/>
</dbReference>
<comment type="caution">
    <text evidence="13">The sequence shown here is derived from an EMBL/GenBank/DDBJ whole genome shotgun (WGS) entry which is preliminary data.</text>
</comment>
<keyword evidence="14" id="KW-1185">Reference proteome</keyword>
<name>A0ABQ6END9_9VIBR</name>
<keyword evidence="3 10" id="KW-0732">Signal</keyword>
<evidence type="ECO:0000256" key="5">
    <source>
        <dbReference type="ARBA" id="ARBA00038978"/>
    </source>
</evidence>
<dbReference type="SUPFAM" id="SSF49503">
    <property type="entry name" value="Cupredoxins"/>
    <property type="match status" value="3"/>
</dbReference>
<dbReference type="CDD" id="cd13867">
    <property type="entry name" value="CuRO_2_CueO_FtsP"/>
    <property type="match status" value="1"/>
</dbReference>
<keyword evidence="4" id="KW-0560">Oxidoreductase</keyword>
<keyword evidence="2" id="KW-0479">Metal-binding</keyword>
<evidence type="ECO:0000256" key="3">
    <source>
        <dbReference type="ARBA" id="ARBA00022729"/>
    </source>
</evidence>
<feature type="domain" description="Plastocyanin-like" evidence="12">
    <location>
        <begin position="56"/>
        <end position="170"/>
    </location>
</feature>
<evidence type="ECO:0000256" key="4">
    <source>
        <dbReference type="ARBA" id="ARBA00023002"/>
    </source>
</evidence>
<dbReference type="NCBIfam" id="NF008205">
    <property type="entry name" value="PRK10965.1"/>
    <property type="match status" value="1"/>
</dbReference>
<evidence type="ECO:0000259" key="12">
    <source>
        <dbReference type="Pfam" id="PF07732"/>
    </source>
</evidence>
<dbReference type="CDD" id="cd13890">
    <property type="entry name" value="CuRO_3_CueO_FtsP"/>
    <property type="match status" value="1"/>
</dbReference>
<evidence type="ECO:0000256" key="8">
    <source>
        <dbReference type="ARBA" id="ARBA00043090"/>
    </source>
</evidence>
<dbReference type="InterPro" id="IPR011707">
    <property type="entry name" value="Cu-oxidase-like_N"/>
</dbReference>
<evidence type="ECO:0000313" key="14">
    <source>
        <dbReference type="Proteomes" id="UP001157156"/>
    </source>
</evidence>
<evidence type="ECO:0000313" key="13">
    <source>
        <dbReference type="EMBL" id="GLT14344.1"/>
    </source>
</evidence>
<dbReference type="Proteomes" id="UP001157156">
    <property type="component" value="Unassembled WGS sequence"/>
</dbReference>
<dbReference type="InterPro" id="IPR011706">
    <property type="entry name" value="Cu-oxidase_C"/>
</dbReference>
<dbReference type="Pfam" id="PF07731">
    <property type="entry name" value="Cu-oxidase_2"/>
    <property type="match status" value="1"/>
</dbReference>
<dbReference type="PANTHER" id="PTHR48267">
    <property type="entry name" value="CUPREDOXIN SUPERFAMILY PROTEIN"/>
    <property type="match status" value="1"/>
</dbReference>
<feature type="signal peptide" evidence="10">
    <location>
        <begin position="1"/>
        <end position="28"/>
    </location>
</feature>
<comment type="subunit">
    <text evidence="1">Monomer.</text>
</comment>
<dbReference type="CDD" id="cd04232">
    <property type="entry name" value="CuRO_1_CueO_FtsP"/>
    <property type="match status" value="1"/>
</dbReference>
<gene>
    <name evidence="13" type="primary">cueO</name>
    <name evidence="13" type="ORF">GCM10007931_13190</name>
</gene>
<dbReference type="Pfam" id="PF07732">
    <property type="entry name" value="Cu-oxidase_3"/>
    <property type="match status" value="1"/>
</dbReference>
<dbReference type="PANTHER" id="PTHR48267:SF1">
    <property type="entry name" value="BILIRUBIN OXIDASE"/>
    <property type="match status" value="1"/>
</dbReference>
<feature type="domain" description="Plastocyanin-like" evidence="11">
    <location>
        <begin position="425"/>
        <end position="542"/>
    </location>
</feature>
<dbReference type="InterPro" id="IPR019546">
    <property type="entry name" value="TAT_signal_bac_arc"/>
</dbReference>
<sequence>MDRRRFLKLSSAAGVAGLTLPSIPSVLAKPSLNSQQPALPIPELIDTAKGQTQLTIQSGTSQFLKNKTTPTCGINGAFLGPVLKMRSGKSADIKVTNQLNTAMTLHWHGLEIPGDLDGGPHQLIQPNQSWEVTLPIRQPAATSWFHPHQHPTTAEYVVKGIAGMILIEDELSRSLNLPSEWGADQIPLIIQDRRFKDNGEFDYELLDIVNVAMGYAGNQVLINGAIYPQAEVNSGWVRFHLLNGSNARTYRLTASDEREFYVVASDAGLLDKPVKMAQLDMAAGERYDILVSTHNNQPFDWVTLPVKQMGMMHAPFNQPYPLVSVQTNGKKGKGELPTTMAVLPALTPSQATVKRDVVLGMPEELDRQAMQVMMARQPKMSGMAKRMDMMNAHSKSSSNDSHGMHMKHDMQHDMKGMATTDSTFTKKQLLHINTINGRPFDMQRIDFNAKQGELEHWTISQGKDHMLHPFHIHGCRFRVLSINGNPPPKHLSGWKDTISVFPMGTTELLVQFNHLASKETPYMAHCHILEHEDTGMMMQFTVS</sequence>
<dbReference type="PROSITE" id="PS51318">
    <property type="entry name" value="TAT"/>
    <property type="match status" value="1"/>
</dbReference>
<dbReference type="PROSITE" id="PS00080">
    <property type="entry name" value="MULTICOPPER_OXIDASE2"/>
    <property type="match status" value="1"/>
</dbReference>
<evidence type="ECO:0000256" key="7">
    <source>
        <dbReference type="ARBA" id="ARBA00042896"/>
    </source>
</evidence>
<protein>
    <recommendedName>
        <fullName evidence="6">Multicopper oxidase CueO</fullName>
        <ecNumber evidence="5">1.16.3.4</ecNumber>
    </recommendedName>
    <alternativeName>
        <fullName evidence="7">Copper efflux oxidase</fullName>
    </alternativeName>
    <alternativeName>
        <fullName evidence="8">Cuprous oxidase</fullName>
    </alternativeName>
</protein>
<comment type="catalytic activity">
    <reaction evidence="9">
        <text>4 Cu(+) + O2 + 4 H(+) = 4 Cu(2+) + 2 H2O</text>
        <dbReference type="Rhea" id="RHEA:30083"/>
        <dbReference type="ChEBI" id="CHEBI:15377"/>
        <dbReference type="ChEBI" id="CHEBI:15378"/>
        <dbReference type="ChEBI" id="CHEBI:15379"/>
        <dbReference type="ChEBI" id="CHEBI:29036"/>
        <dbReference type="ChEBI" id="CHEBI:49552"/>
        <dbReference type="EC" id="1.16.3.4"/>
    </reaction>
    <physiologicalReaction direction="left-to-right" evidence="9">
        <dbReference type="Rhea" id="RHEA:30084"/>
    </physiologicalReaction>
</comment>
<evidence type="ECO:0000256" key="2">
    <source>
        <dbReference type="ARBA" id="ARBA00022723"/>
    </source>
</evidence>
<evidence type="ECO:0000256" key="6">
    <source>
        <dbReference type="ARBA" id="ARBA00041027"/>
    </source>
</evidence>
<evidence type="ECO:0000259" key="11">
    <source>
        <dbReference type="Pfam" id="PF07731"/>
    </source>
</evidence>
<proteinExistence type="predicted"/>
<dbReference type="Gene3D" id="2.60.40.420">
    <property type="entry name" value="Cupredoxins - blue copper proteins"/>
    <property type="match status" value="3"/>
</dbReference>
<organism evidence="13 14">
    <name type="scientific">Vibrio algivorus</name>
    <dbReference type="NCBI Taxonomy" id="1667024"/>
    <lineage>
        <taxon>Bacteria</taxon>
        <taxon>Pseudomonadati</taxon>
        <taxon>Pseudomonadota</taxon>
        <taxon>Gammaproteobacteria</taxon>
        <taxon>Vibrionales</taxon>
        <taxon>Vibrionaceae</taxon>
        <taxon>Vibrio</taxon>
    </lineage>
</organism>
<reference evidence="14" key="1">
    <citation type="journal article" date="2019" name="Int. J. Syst. Evol. Microbiol.">
        <title>The Global Catalogue of Microorganisms (GCM) 10K type strain sequencing project: providing services to taxonomists for standard genome sequencing and annotation.</title>
        <authorList>
            <consortium name="The Broad Institute Genomics Platform"/>
            <consortium name="The Broad Institute Genome Sequencing Center for Infectious Disease"/>
            <person name="Wu L."/>
            <person name="Ma J."/>
        </authorList>
    </citation>
    <scope>NUCLEOTIDE SEQUENCE [LARGE SCALE GENOMIC DNA]</scope>
    <source>
        <strain evidence="14">NBRC 111146</strain>
    </source>
</reference>
<dbReference type="InterPro" id="IPR008972">
    <property type="entry name" value="Cupredoxin"/>
</dbReference>
<dbReference type="NCBIfam" id="TIGR01409">
    <property type="entry name" value="TAT_signal_seq"/>
    <property type="match status" value="1"/>
</dbReference>
<dbReference type="RefSeq" id="WP_089122749.1">
    <property type="nucleotide sequence ID" value="NZ_BSPV01000004.1"/>
</dbReference>
<dbReference type="InterPro" id="IPR045087">
    <property type="entry name" value="Cu-oxidase_fam"/>
</dbReference>
<evidence type="ECO:0000256" key="1">
    <source>
        <dbReference type="ARBA" id="ARBA00011245"/>
    </source>
</evidence>
<dbReference type="EC" id="1.16.3.4" evidence="5"/>